<proteinExistence type="predicted"/>
<dbReference type="InterPro" id="IPR004408">
    <property type="entry name" value="Biotin_CoA_COase_ligase"/>
</dbReference>
<gene>
    <name evidence="3" type="ORF">MNBD_BACTEROID01-301</name>
</gene>
<dbReference type="CDD" id="cd16442">
    <property type="entry name" value="BPL"/>
    <property type="match status" value="1"/>
</dbReference>
<dbReference type="Pfam" id="PF03099">
    <property type="entry name" value="BPL_LplA_LipB"/>
    <property type="match status" value="1"/>
</dbReference>
<dbReference type="GO" id="GO:0004077">
    <property type="term" value="F:biotin--[biotin carboxyl-carrier protein] ligase activity"/>
    <property type="evidence" value="ECO:0007669"/>
    <property type="project" value="UniProtKB-EC"/>
</dbReference>
<dbReference type="PANTHER" id="PTHR12835">
    <property type="entry name" value="BIOTIN PROTEIN LIGASE"/>
    <property type="match status" value="1"/>
</dbReference>
<dbReference type="PANTHER" id="PTHR12835:SF5">
    <property type="entry name" value="BIOTIN--PROTEIN LIGASE"/>
    <property type="match status" value="1"/>
</dbReference>
<dbReference type="AlphaFoldDB" id="A0A3B0U6P0"/>
<reference evidence="3" key="1">
    <citation type="submission" date="2018-06" db="EMBL/GenBank/DDBJ databases">
        <authorList>
            <person name="Zhirakovskaya E."/>
        </authorList>
    </citation>
    <scope>NUCLEOTIDE SEQUENCE</scope>
</reference>
<dbReference type="GO" id="GO:0005737">
    <property type="term" value="C:cytoplasm"/>
    <property type="evidence" value="ECO:0007669"/>
    <property type="project" value="TreeGrafter"/>
</dbReference>
<keyword evidence="1 3" id="KW-0436">Ligase</keyword>
<evidence type="ECO:0000313" key="3">
    <source>
        <dbReference type="EMBL" id="VAW20149.1"/>
    </source>
</evidence>
<feature type="domain" description="BPL/LPL catalytic" evidence="2">
    <location>
        <begin position="1"/>
        <end position="179"/>
    </location>
</feature>
<dbReference type="Pfam" id="PF02237">
    <property type="entry name" value="BPL_C"/>
    <property type="match status" value="1"/>
</dbReference>
<evidence type="ECO:0000256" key="1">
    <source>
        <dbReference type="ARBA" id="ARBA00022598"/>
    </source>
</evidence>
<dbReference type="NCBIfam" id="TIGR00121">
    <property type="entry name" value="birA_ligase"/>
    <property type="match status" value="1"/>
</dbReference>
<dbReference type="EC" id="6.3.4.9" evidence="3"/>
<dbReference type="InterPro" id="IPR003142">
    <property type="entry name" value="BPL_C"/>
</dbReference>
<organism evidence="3">
    <name type="scientific">hydrothermal vent metagenome</name>
    <dbReference type="NCBI Taxonomy" id="652676"/>
    <lineage>
        <taxon>unclassified sequences</taxon>
        <taxon>metagenomes</taxon>
        <taxon>ecological metagenomes</taxon>
    </lineage>
</organism>
<dbReference type="PROSITE" id="PS51733">
    <property type="entry name" value="BPL_LPL_CATALYTIC"/>
    <property type="match status" value="1"/>
</dbReference>
<sequence>MIGNNIIHLNEVDSTNNYARGVLKGKVEEGSVVLAYSQNQGRGHLQSIWESEPGMNLTFSIILYPEFLDPARQFALSQMASLGIHDFIMGKAGSASIKWPNDIYAGNKKIGGILIESSILGSRFSNSVVGIGLNINQSEFSEWIPNPVSLKLITGVDFNLEECLAVLCSTISEWYEKLKNGHYAELNGRYTSNLYRRGLWADYKSGGQIFKGRITGIDEIGRLLIEKETGVISTFNFKEVEYVPFG</sequence>
<dbReference type="InterPro" id="IPR045864">
    <property type="entry name" value="aa-tRNA-synth_II/BPL/LPL"/>
</dbReference>
<accession>A0A3B0U6P0</accession>
<protein>
    <submittedName>
        <fullName evidence="3">Biotin--protein ligase</fullName>
        <ecNumber evidence="3">6.3.4.9</ecNumber>
    </submittedName>
</protein>
<name>A0A3B0U6P0_9ZZZZ</name>
<dbReference type="EMBL" id="UOEP01000114">
    <property type="protein sequence ID" value="VAW20149.1"/>
    <property type="molecule type" value="Genomic_DNA"/>
</dbReference>
<dbReference type="InterPro" id="IPR004143">
    <property type="entry name" value="BPL_LPL_catalytic"/>
</dbReference>
<dbReference type="Gene3D" id="3.30.930.10">
    <property type="entry name" value="Bira Bifunctional Protein, Domain 2"/>
    <property type="match status" value="1"/>
</dbReference>
<evidence type="ECO:0000259" key="2">
    <source>
        <dbReference type="PROSITE" id="PS51733"/>
    </source>
</evidence>
<dbReference type="SUPFAM" id="SSF55681">
    <property type="entry name" value="Class II aaRS and biotin synthetases"/>
    <property type="match status" value="1"/>
</dbReference>